<keyword evidence="4 11" id="KW-0812">Transmembrane</keyword>
<evidence type="ECO:0000313" key="14">
    <source>
        <dbReference type="EMBL" id="GFR91637.1"/>
    </source>
</evidence>
<evidence type="ECO:0000256" key="9">
    <source>
        <dbReference type="ARBA" id="ARBA00023201"/>
    </source>
</evidence>
<organism evidence="14 15">
    <name type="scientific">Elysia marginata</name>
    <dbReference type="NCBI Taxonomy" id="1093978"/>
    <lineage>
        <taxon>Eukaryota</taxon>
        <taxon>Metazoa</taxon>
        <taxon>Spiralia</taxon>
        <taxon>Lophotrochozoa</taxon>
        <taxon>Mollusca</taxon>
        <taxon>Gastropoda</taxon>
        <taxon>Heterobranchia</taxon>
        <taxon>Euthyneura</taxon>
        <taxon>Panpulmonata</taxon>
        <taxon>Sacoglossa</taxon>
        <taxon>Placobranchoidea</taxon>
        <taxon>Plakobranchidae</taxon>
        <taxon>Elysia</taxon>
    </lineage>
</organism>
<keyword evidence="9 11" id="KW-0739">Sodium transport</keyword>
<dbReference type="EMBL" id="BMAT01012402">
    <property type="protein sequence ID" value="GFR91637.1"/>
    <property type="molecule type" value="Genomic_DNA"/>
</dbReference>
<feature type="region of interest" description="Disordered" evidence="12">
    <location>
        <begin position="53"/>
        <end position="74"/>
    </location>
</feature>
<dbReference type="PANTHER" id="PTHR11690:SF248">
    <property type="entry name" value="PICKPOCKET 17, ISOFORM A"/>
    <property type="match status" value="1"/>
</dbReference>
<evidence type="ECO:0000256" key="8">
    <source>
        <dbReference type="ARBA" id="ARBA00023136"/>
    </source>
</evidence>
<dbReference type="Gene3D" id="2.60.470.10">
    <property type="entry name" value="Acid-sensing ion channels like domains"/>
    <property type="match status" value="1"/>
</dbReference>
<dbReference type="Gene3D" id="1.10.287.770">
    <property type="entry name" value="YojJ-like"/>
    <property type="match status" value="1"/>
</dbReference>
<feature type="compositionally biased region" description="Low complexity" evidence="12">
    <location>
        <begin position="53"/>
        <end position="63"/>
    </location>
</feature>
<protein>
    <submittedName>
        <fullName evidence="14">Degenerin mec-10</fullName>
    </submittedName>
</protein>
<dbReference type="GO" id="GO:0005886">
    <property type="term" value="C:plasma membrane"/>
    <property type="evidence" value="ECO:0007669"/>
    <property type="project" value="TreeGrafter"/>
</dbReference>
<dbReference type="InterPro" id="IPR001873">
    <property type="entry name" value="ENaC"/>
</dbReference>
<dbReference type="PRINTS" id="PR01078">
    <property type="entry name" value="AMINACHANNEL"/>
</dbReference>
<keyword evidence="5 13" id="KW-1133">Transmembrane helix</keyword>
<feature type="transmembrane region" description="Helical" evidence="13">
    <location>
        <begin position="99"/>
        <end position="118"/>
    </location>
</feature>
<dbReference type="Proteomes" id="UP000762676">
    <property type="component" value="Unassembled WGS sequence"/>
</dbReference>
<evidence type="ECO:0000256" key="13">
    <source>
        <dbReference type="SAM" id="Phobius"/>
    </source>
</evidence>
<keyword evidence="2 11" id="KW-0813">Transport</keyword>
<reference evidence="14 15" key="1">
    <citation type="journal article" date="2021" name="Elife">
        <title>Chloroplast acquisition without the gene transfer in kleptoplastic sea slugs, Plakobranchus ocellatus.</title>
        <authorList>
            <person name="Maeda T."/>
            <person name="Takahashi S."/>
            <person name="Yoshida T."/>
            <person name="Shimamura S."/>
            <person name="Takaki Y."/>
            <person name="Nagai Y."/>
            <person name="Toyoda A."/>
            <person name="Suzuki Y."/>
            <person name="Arimoto A."/>
            <person name="Ishii H."/>
            <person name="Satoh N."/>
            <person name="Nishiyama T."/>
            <person name="Hasebe M."/>
            <person name="Maruyama T."/>
            <person name="Minagawa J."/>
            <person name="Obokata J."/>
            <person name="Shigenobu S."/>
        </authorList>
    </citation>
    <scope>NUCLEOTIDE SEQUENCE [LARGE SCALE GENOMIC DNA]</scope>
</reference>
<proteinExistence type="inferred from homology"/>
<keyword evidence="7 11" id="KW-0406">Ion transport</keyword>
<evidence type="ECO:0000256" key="3">
    <source>
        <dbReference type="ARBA" id="ARBA00022461"/>
    </source>
</evidence>
<evidence type="ECO:0000256" key="6">
    <source>
        <dbReference type="ARBA" id="ARBA00023053"/>
    </source>
</evidence>
<keyword evidence="3 11" id="KW-0894">Sodium channel</keyword>
<evidence type="ECO:0000256" key="2">
    <source>
        <dbReference type="ARBA" id="ARBA00022448"/>
    </source>
</evidence>
<dbReference type="AlphaFoldDB" id="A0AAV4H286"/>
<evidence type="ECO:0000256" key="7">
    <source>
        <dbReference type="ARBA" id="ARBA00023065"/>
    </source>
</evidence>
<keyword evidence="6" id="KW-0915">Sodium</keyword>
<dbReference type="Pfam" id="PF00858">
    <property type="entry name" value="ASC"/>
    <property type="match status" value="1"/>
</dbReference>
<accession>A0AAV4H286</accession>
<keyword evidence="10 11" id="KW-0407">Ion channel</keyword>
<evidence type="ECO:0000256" key="1">
    <source>
        <dbReference type="ARBA" id="ARBA00004141"/>
    </source>
</evidence>
<feature type="transmembrane region" description="Helical" evidence="13">
    <location>
        <begin position="505"/>
        <end position="537"/>
    </location>
</feature>
<evidence type="ECO:0000256" key="10">
    <source>
        <dbReference type="ARBA" id="ARBA00023303"/>
    </source>
</evidence>
<gene>
    <name evidence="14" type="ORF">ElyMa_006180800</name>
</gene>
<evidence type="ECO:0000256" key="4">
    <source>
        <dbReference type="ARBA" id="ARBA00022692"/>
    </source>
</evidence>
<dbReference type="PANTHER" id="PTHR11690">
    <property type="entry name" value="AMILORIDE-SENSITIVE SODIUM CHANNEL-RELATED"/>
    <property type="match status" value="1"/>
</dbReference>
<sequence>MEQRKETLNSNISQFRHRENFGANFLAAMEVFSYQNNSINLHSGSQASLIARTTTTSNSSNNSGKSEREPRTSPTEMILEFGENTSMHGLSRAMADRPLWRRLIWAALVIGFVVWATYNTTQIISDFQGHPVMTSVSNEYQGKLQFPAVTICNMNRLKEHKIPANVLNFVQYYSSVGVPVNELNRLVSLFMRNFTKKSQREMGNQLDEMLYSCTFGTEPCDVFNFTYIYNLRYGNCYTFASHQFPHRDEWVARRAGPEHGLSLELDVRYDEYMVSSPVAGVKIVIHDKGEVPFPEDGGVVAGTGLYTSIGIRKSKIKRLPDPYGDCIQEVDASNTHKNLFAKSGFKYSLNACLKSCFQVHIYKACNCCDPSLPCDSYALQSGAGRLATGGTIEYCNITSHVTGPCLDYQANQFADNKLGCAQFCPPPCEESTFSTSVSLGKWPTHKYWNVLMYHEGHQSSDIGIEYAGVTLLKVDIYFDSLSLEKVESQPAYSWNKLLGDIGGQLGLMLGFSILTAVEILELLIVDLGFGLGIGTLWRHYHQRKGKKVDVMQAQS</sequence>
<evidence type="ECO:0000256" key="5">
    <source>
        <dbReference type="ARBA" id="ARBA00022989"/>
    </source>
</evidence>
<evidence type="ECO:0000313" key="15">
    <source>
        <dbReference type="Proteomes" id="UP000762676"/>
    </source>
</evidence>
<evidence type="ECO:0000256" key="11">
    <source>
        <dbReference type="RuleBase" id="RU000679"/>
    </source>
</evidence>
<comment type="subcellular location">
    <subcellularLocation>
        <location evidence="1">Membrane</location>
        <topology evidence="1">Multi-pass membrane protein</topology>
    </subcellularLocation>
</comment>
<keyword evidence="15" id="KW-1185">Reference proteome</keyword>
<comment type="caution">
    <text evidence="14">The sequence shown here is derived from an EMBL/GenBank/DDBJ whole genome shotgun (WGS) entry which is preliminary data.</text>
</comment>
<comment type="similarity">
    <text evidence="11">Belongs to the amiloride-sensitive sodium channel (TC 1.A.6) family.</text>
</comment>
<evidence type="ECO:0000256" key="12">
    <source>
        <dbReference type="SAM" id="MobiDB-lite"/>
    </source>
</evidence>
<dbReference type="GO" id="GO:0015280">
    <property type="term" value="F:ligand-gated sodium channel activity"/>
    <property type="evidence" value="ECO:0007669"/>
    <property type="project" value="TreeGrafter"/>
</dbReference>
<keyword evidence="8 13" id="KW-0472">Membrane</keyword>
<name>A0AAV4H286_9GAST</name>